<evidence type="ECO:0000313" key="2">
    <source>
        <dbReference type="EMBL" id="CAI9294824.1"/>
    </source>
</evidence>
<feature type="compositionally biased region" description="Basic residues" evidence="1">
    <location>
        <begin position="139"/>
        <end position="152"/>
    </location>
</feature>
<reference evidence="2" key="1">
    <citation type="submission" date="2023-04" db="EMBL/GenBank/DDBJ databases">
        <authorList>
            <person name="Vijverberg K."/>
            <person name="Xiong W."/>
            <person name="Schranz E."/>
        </authorList>
    </citation>
    <scope>NUCLEOTIDE SEQUENCE</scope>
</reference>
<feature type="region of interest" description="Disordered" evidence="1">
    <location>
        <begin position="139"/>
        <end position="175"/>
    </location>
</feature>
<dbReference type="AlphaFoldDB" id="A0AA35ZLD8"/>
<name>A0AA35ZLD8_LACSI</name>
<gene>
    <name evidence="2" type="ORF">LSALG_LOCUS33789</name>
</gene>
<dbReference type="Proteomes" id="UP001177003">
    <property type="component" value="Chromosome 7"/>
</dbReference>
<feature type="region of interest" description="Disordered" evidence="1">
    <location>
        <begin position="1"/>
        <end position="20"/>
    </location>
</feature>
<proteinExistence type="predicted"/>
<organism evidence="2 3">
    <name type="scientific">Lactuca saligna</name>
    <name type="common">Willowleaf lettuce</name>
    <dbReference type="NCBI Taxonomy" id="75948"/>
    <lineage>
        <taxon>Eukaryota</taxon>
        <taxon>Viridiplantae</taxon>
        <taxon>Streptophyta</taxon>
        <taxon>Embryophyta</taxon>
        <taxon>Tracheophyta</taxon>
        <taxon>Spermatophyta</taxon>
        <taxon>Magnoliopsida</taxon>
        <taxon>eudicotyledons</taxon>
        <taxon>Gunneridae</taxon>
        <taxon>Pentapetalae</taxon>
        <taxon>asterids</taxon>
        <taxon>campanulids</taxon>
        <taxon>Asterales</taxon>
        <taxon>Asteraceae</taxon>
        <taxon>Cichorioideae</taxon>
        <taxon>Cichorieae</taxon>
        <taxon>Lactucinae</taxon>
        <taxon>Lactuca</taxon>
    </lineage>
</organism>
<sequence length="221" mass="24017">MRKLYNHNKGKIHPSPPPSATADHLSLLPIAIATLAAALAPEDKEVLAYLLSCSVTTTTTTTNNNNTNNNFSGNRKPTNKTHGGDGGGGGGGGGSHIPQFNCDCFTCYTSYWVRWDASPNRQLIHEIIDAYEDGLIHNKKSGKNKKERRKNKVSSSSPNAPITASEKVPHAPPHVEEKLINSDYDDDGDEEELMIGSSSEKGSVRKFVSFLGDRIWGVWGI</sequence>
<feature type="compositionally biased region" description="Basic residues" evidence="1">
    <location>
        <begin position="1"/>
        <end position="12"/>
    </location>
</feature>
<dbReference type="EMBL" id="OX465083">
    <property type="protein sequence ID" value="CAI9294824.1"/>
    <property type="molecule type" value="Genomic_DNA"/>
</dbReference>
<accession>A0AA35ZLD8</accession>
<evidence type="ECO:0000256" key="1">
    <source>
        <dbReference type="SAM" id="MobiDB-lite"/>
    </source>
</evidence>
<feature type="compositionally biased region" description="Low complexity" evidence="1">
    <location>
        <begin position="59"/>
        <end position="70"/>
    </location>
</feature>
<protein>
    <submittedName>
        <fullName evidence="2">Uncharacterized protein</fullName>
    </submittedName>
</protein>
<keyword evidence="3" id="KW-1185">Reference proteome</keyword>
<dbReference type="PANTHER" id="PTHR31903">
    <property type="entry name" value="F12F1.11-RELATED"/>
    <property type="match status" value="1"/>
</dbReference>
<dbReference type="PANTHER" id="PTHR31903:SF16">
    <property type="entry name" value="TRANSMEMBRANE PROTEIN"/>
    <property type="match status" value="1"/>
</dbReference>
<feature type="region of interest" description="Disordered" evidence="1">
    <location>
        <begin position="59"/>
        <end position="90"/>
    </location>
</feature>
<evidence type="ECO:0000313" key="3">
    <source>
        <dbReference type="Proteomes" id="UP001177003"/>
    </source>
</evidence>